<comment type="subunit">
    <text evidence="1">Forms a complex composed of PxpA, PxpB and PxpC.</text>
</comment>
<dbReference type="InterPro" id="IPR011330">
    <property type="entry name" value="Glyco_hydro/deAcase_b/a-brl"/>
</dbReference>
<organism evidence="2 3">
    <name type="scientific">Halopseudomonas laoshanensis</name>
    <dbReference type="NCBI Taxonomy" id="2268758"/>
    <lineage>
        <taxon>Bacteria</taxon>
        <taxon>Pseudomonadati</taxon>
        <taxon>Pseudomonadota</taxon>
        <taxon>Gammaproteobacteria</taxon>
        <taxon>Pseudomonadales</taxon>
        <taxon>Pseudomonadaceae</taxon>
        <taxon>Halopseudomonas</taxon>
    </lineage>
</organism>
<dbReference type="Pfam" id="PF03746">
    <property type="entry name" value="LamB_YcsF"/>
    <property type="match status" value="1"/>
</dbReference>
<evidence type="ECO:0000313" key="2">
    <source>
        <dbReference type="EMBL" id="KAA0694146.1"/>
    </source>
</evidence>
<reference evidence="2 3" key="1">
    <citation type="submission" date="2018-07" db="EMBL/GenBank/DDBJ databases">
        <title>Pseudomonas laoshanensis sp. nov., isolated from soil.</title>
        <authorList>
            <person name="Sun J."/>
            <person name="Yu L."/>
            <person name="Wang M."/>
            <person name="Zhang C."/>
        </authorList>
    </citation>
    <scope>NUCLEOTIDE SEQUENCE [LARGE SCALE GENOMIC DNA]</scope>
    <source>
        <strain evidence="2 3">Y22</strain>
    </source>
</reference>
<gene>
    <name evidence="1" type="primary">pxpA</name>
    <name evidence="2" type="ORF">DT594_12620</name>
</gene>
<name>A0A7V7GSX0_9GAMM</name>
<dbReference type="Gene3D" id="3.20.20.370">
    <property type="entry name" value="Glycoside hydrolase/deacetylase"/>
    <property type="match status" value="1"/>
</dbReference>
<dbReference type="HAMAP" id="MF_00691">
    <property type="entry name" value="PxpA"/>
    <property type="match status" value="1"/>
</dbReference>
<dbReference type="EC" id="3.5.2.9" evidence="1"/>
<dbReference type="RefSeq" id="WP_149332987.1">
    <property type="nucleotide sequence ID" value="NZ_QOVF01000003.1"/>
</dbReference>
<keyword evidence="1" id="KW-0547">Nucleotide-binding</keyword>
<dbReference type="GO" id="GO:0005975">
    <property type="term" value="P:carbohydrate metabolic process"/>
    <property type="evidence" value="ECO:0007669"/>
    <property type="project" value="InterPro"/>
</dbReference>
<dbReference type="CDD" id="cd10787">
    <property type="entry name" value="LamB_YcsF_like"/>
    <property type="match status" value="1"/>
</dbReference>
<dbReference type="OrthoDB" id="9773478at2"/>
<keyword evidence="1" id="KW-0378">Hydrolase</keyword>
<dbReference type="NCBIfam" id="NF003816">
    <property type="entry name" value="PRK05406.1-5"/>
    <property type="match status" value="1"/>
</dbReference>
<dbReference type="Proteomes" id="UP000463138">
    <property type="component" value="Unassembled WGS sequence"/>
</dbReference>
<dbReference type="PANTHER" id="PTHR30292">
    <property type="entry name" value="UNCHARACTERIZED PROTEIN YBGL-RELATED"/>
    <property type="match status" value="1"/>
</dbReference>
<comment type="caution">
    <text evidence="2">The sequence shown here is derived from an EMBL/GenBank/DDBJ whole genome shotgun (WGS) entry which is preliminary data.</text>
</comment>
<dbReference type="SUPFAM" id="SSF88713">
    <property type="entry name" value="Glycoside hydrolase/deacetylase"/>
    <property type="match status" value="1"/>
</dbReference>
<keyword evidence="3" id="KW-1185">Reference proteome</keyword>
<keyword evidence="1" id="KW-0067">ATP-binding</keyword>
<comment type="similarity">
    <text evidence="1">Belongs to the LamB/PxpA family.</text>
</comment>
<comment type="function">
    <text evidence="1">Catalyzes the cleavage of 5-oxoproline to form L-glutamate coupled to the hydrolysis of ATP to ADP and inorganic phosphate.</text>
</comment>
<accession>A0A7V7GSX0</accession>
<evidence type="ECO:0000256" key="1">
    <source>
        <dbReference type="HAMAP-Rule" id="MF_00691"/>
    </source>
</evidence>
<evidence type="ECO:0000313" key="3">
    <source>
        <dbReference type="Proteomes" id="UP000463138"/>
    </source>
</evidence>
<dbReference type="GO" id="GO:0005524">
    <property type="term" value="F:ATP binding"/>
    <property type="evidence" value="ECO:0007669"/>
    <property type="project" value="UniProtKB-UniRule"/>
</dbReference>
<protein>
    <recommendedName>
        <fullName evidence="1">5-oxoprolinase subunit A</fullName>
        <shortName evidence="1">5-OPase subunit A</shortName>
        <ecNumber evidence="1">3.5.2.9</ecNumber>
    </recommendedName>
    <alternativeName>
        <fullName evidence="1">5-oxoprolinase (ATP-hydrolyzing) subunit A</fullName>
    </alternativeName>
</protein>
<dbReference type="NCBIfam" id="NF003814">
    <property type="entry name" value="PRK05406.1-3"/>
    <property type="match status" value="1"/>
</dbReference>
<dbReference type="GO" id="GO:0017168">
    <property type="term" value="F:5-oxoprolinase (ATP-hydrolyzing) activity"/>
    <property type="evidence" value="ECO:0007669"/>
    <property type="project" value="UniProtKB-UniRule"/>
</dbReference>
<dbReference type="AlphaFoldDB" id="A0A7V7GSX0"/>
<dbReference type="InterPro" id="IPR005501">
    <property type="entry name" value="LamB/YcsF/PxpA-like"/>
</dbReference>
<comment type="catalytic activity">
    <reaction evidence="1">
        <text>5-oxo-L-proline + ATP + 2 H2O = L-glutamate + ADP + phosphate + H(+)</text>
        <dbReference type="Rhea" id="RHEA:10348"/>
        <dbReference type="ChEBI" id="CHEBI:15377"/>
        <dbReference type="ChEBI" id="CHEBI:15378"/>
        <dbReference type="ChEBI" id="CHEBI:29985"/>
        <dbReference type="ChEBI" id="CHEBI:30616"/>
        <dbReference type="ChEBI" id="CHEBI:43474"/>
        <dbReference type="ChEBI" id="CHEBI:58402"/>
        <dbReference type="ChEBI" id="CHEBI:456216"/>
        <dbReference type="EC" id="3.5.2.9"/>
    </reaction>
</comment>
<proteinExistence type="inferred from homology"/>
<sequence length="247" mass="26707">MKKLLLNCDMGESFGAWTMGLDDQVMPHVDCANIACGFHASDPGVMRKTVGLALTHGVRIGAHPAYPDLAGFGRRSMQCSPQEVTDMLHYQIGALDGICRAQGGQVSYVKPHGALYNDMMQNPELLRTVMQAVRAYDPAMPLMLLARRDNQPARDLASECGIELLFEAFADRAYDREGYLVARSQPGAVLHDTEQVVAQALKLASGQALTVSDGSELRLDADTLCVHGDNPAAVEAVKQIRAALGRL</sequence>
<dbReference type="PANTHER" id="PTHR30292:SF0">
    <property type="entry name" value="5-OXOPROLINASE SUBUNIT A"/>
    <property type="match status" value="1"/>
</dbReference>
<dbReference type="EMBL" id="QOVF01000003">
    <property type="protein sequence ID" value="KAA0694146.1"/>
    <property type="molecule type" value="Genomic_DNA"/>
</dbReference>